<dbReference type="PANTHER" id="PTHR43297">
    <property type="entry name" value="OLIGOPEPTIDE TRANSPORT ATP-BINDING PROTEIN APPD"/>
    <property type="match status" value="1"/>
</dbReference>
<evidence type="ECO:0000256" key="3">
    <source>
        <dbReference type="ARBA" id="ARBA00022448"/>
    </source>
</evidence>
<dbReference type="EMBL" id="FMXQ01000011">
    <property type="protein sequence ID" value="SDB54417.1"/>
    <property type="molecule type" value="Genomic_DNA"/>
</dbReference>
<dbReference type="AlphaFoldDB" id="A0A1G6EAD2"/>
<sequence length="278" mass="30106">MTGLLDIRRLSVAFGPTRALSDIDLALEPGTRLGLVGESGSGKSTLGLAVLGLLPPDAACTGEVRFQGEPLPWSDDRAMTRVRGRRIGFIYQDPMAAFSPVHTIGTHITRALRAAHPGVGRREALDWSVALLEEVEINKPRERLDHYPNEYSGGMLQRVMIAAALVGDPDLLIADEPTTALDVTTQASVLGMLDRIVEARGMGFILISHDLGVVAEACREVAVMYGGKLIQRVALADLKAEAHPYTRALLEARPTFGKRGQRLSTIADFLPSDWFDDA</sequence>
<dbReference type="GO" id="GO:0005524">
    <property type="term" value="F:ATP binding"/>
    <property type="evidence" value="ECO:0007669"/>
    <property type="project" value="UniProtKB-KW"/>
</dbReference>
<dbReference type="InterPro" id="IPR017871">
    <property type="entry name" value="ABC_transporter-like_CS"/>
</dbReference>
<feature type="domain" description="ABC transporter" evidence="8">
    <location>
        <begin position="5"/>
        <end position="251"/>
    </location>
</feature>
<keyword evidence="6 9" id="KW-0067">ATP-binding</keyword>
<name>A0A1G6EAD2_9HYPH</name>
<evidence type="ECO:0000256" key="4">
    <source>
        <dbReference type="ARBA" id="ARBA00022475"/>
    </source>
</evidence>
<dbReference type="Gene3D" id="3.40.50.300">
    <property type="entry name" value="P-loop containing nucleotide triphosphate hydrolases"/>
    <property type="match status" value="1"/>
</dbReference>
<comment type="subcellular location">
    <subcellularLocation>
        <location evidence="1">Cell inner membrane</location>
        <topology evidence="1">Peripheral membrane protein</topology>
    </subcellularLocation>
</comment>
<keyword evidence="10" id="KW-1185">Reference proteome</keyword>
<dbReference type="PROSITE" id="PS00211">
    <property type="entry name" value="ABC_TRANSPORTER_1"/>
    <property type="match status" value="1"/>
</dbReference>
<reference evidence="9 10" key="1">
    <citation type="submission" date="2016-10" db="EMBL/GenBank/DDBJ databases">
        <authorList>
            <person name="de Groot N.N."/>
        </authorList>
    </citation>
    <scope>NUCLEOTIDE SEQUENCE [LARGE SCALE GENOMIC DNA]</scope>
    <source>
        <strain evidence="9 10">ATCC 35022</strain>
    </source>
</reference>
<dbReference type="InterPro" id="IPR050388">
    <property type="entry name" value="ABC_Ni/Peptide_Import"/>
</dbReference>
<evidence type="ECO:0000256" key="7">
    <source>
        <dbReference type="ARBA" id="ARBA00023136"/>
    </source>
</evidence>
<dbReference type="PANTHER" id="PTHR43297:SF2">
    <property type="entry name" value="DIPEPTIDE TRANSPORT ATP-BINDING PROTEIN DPPD"/>
    <property type="match status" value="1"/>
</dbReference>
<comment type="similarity">
    <text evidence="2">Belongs to the ABC transporter superfamily.</text>
</comment>
<dbReference type="RefSeq" id="WP_090879973.1">
    <property type="nucleotide sequence ID" value="NZ_FMXQ01000011.1"/>
</dbReference>
<keyword evidence="4" id="KW-1003">Cell membrane</keyword>
<dbReference type="SMART" id="SM00382">
    <property type="entry name" value="AAA"/>
    <property type="match status" value="1"/>
</dbReference>
<keyword evidence="5" id="KW-0547">Nucleotide-binding</keyword>
<dbReference type="InterPro" id="IPR027417">
    <property type="entry name" value="P-loop_NTPase"/>
</dbReference>
<dbReference type="STRING" id="665467.SAMN02982931_04286"/>
<keyword evidence="7" id="KW-0472">Membrane</keyword>
<dbReference type="Proteomes" id="UP000199071">
    <property type="component" value="Unassembled WGS sequence"/>
</dbReference>
<proteinExistence type="inferred from homology"/>
<dbReference type="InterPro" id="IPR003593">
    <property type="entry name" value="AAA+_ATPase"/>
</dbReference>
<dbReference type="GO" id="GO:0016887">
    <property type="term" value="F:ATP hydrolysis activity"/>
    <property type="evidence" value="ECO:0007669"/>
    <property type="project" value="InterPro"/>
</dbReference>
<dbReference type="InterPro" id="IPR003439">
    <property type="entry name" value="ABC_transporter-like_ATP-bd"/>
</dbReference>
<evidence type="ECO:0000313" key="9">
    <source>
        <dbReference type="EMBL" id="SDB54417.1"/>
    </source>
</evidence>
<dbReference type="Pfam" id="PF00005">
    <property type="entry name" value="ABC_tran"/>
    <property type="match status" value="1"/>
</dbReference>
<evidence type="ECO:0000259" key="8">
    <source>
        <dbReference type="PROSITE" id="PS50893"/>
    </source>
</evidence>
<evidence type="ECO:0000313" key="10">
    <source>
        <dbReference type="Proteomes" id="UP000199071"/>
    </source>
</evidence>
<dbReference type="GO" id="GO:0005886">
    <property type="term" value="C:plasma membrane"/>
    <property type="evidence" value="ECO:0007669"/>
    <property type="project" value="UniProtKB-SubCell"/>
</dbReference>
<dbReference type="CDD" id="cd03257">
    <property type="entry name" value="ABC_NikE_OppD_transporters"/>
    <property type="match status" value="1"/>
</dbReference>
<evidence type="ECO:0000256" key="2">
    <source>
        <dbReference type="ARBA" id="ARBA00005417"/>
    </source>
</evidence>
<dbReference type="SUPFAM" id="SSF52540">
    <property type="entry name" value="P-loop containing nucleoside triphosphate hydrolases"/>
    <property type="match status" value="1"/>
</dbReference>
<evidence type="ECO:0000256" key="5">
    <source>
        <dbReference type="ARBA" id="ARBA00022741"/>
    </source>
</evidence>
<gene>
    <name evidence="9" type="ORF">SAMN02982931_04286</name>
</gene>
<organism evidence="9 10">
    <name type="scientific">Bauldia litoralis</name>
    <dbReference type="NCBI Taxonomy" id="665467"/>
    <lineage>
        <taxon>Bacteria</taxon>
        <taxon>Pseudomonadati</taxon>
        <taxon>Pseudomonadota</taxon>
        <taxon>Alphaproteobacteria</taxon>
        <taxon>Hyphomicrobiales</taxon>
        <taxon>Kaistiaceae</taxon>
        <taxon>Bauldia</taxon>
    </lineage>
</organism>
<dbReference type="OrthoDB" id="9815712at2"/>
<protein>
    <submittedName>
        <fullName evidence="9">Peptide/nickel transport system ATP-binding protein</fullName>
    </submittedName>
</protein>
<keyword evidence="3" id="KW-0813">Transport</keyword>
<evidence type="ECO:0000256" key="6">
    <source>
        <dbReference type="ARBA" id="ARBA00022840"/>
    </source>
</evidence>
<evidence type="ECO:0000256" key="1">
    <source>
        <dbReference type="ARBA" id="ARBA00004417"/>
    </source>
</evidence>
<accession>A0A1G6EAD2</accession>
<dbReference type="PROSITE" id="PS50893">
    <property type="entry name" value="ABC_TRANSPORTER_2"/>
    <property type="match status" value="1"/>
</dbReference>